<evidence type="ECO:0000256" key="9">
    <source>
        <dbReference type="ARBA" id="ARBA00023204"/>
    </source>
</evidence>
<name>E6U6X9_ETHHY</name>
<feature type="domain" description="AAA+ ATPase" evidence="13">
    <location>
        <begin position="88"/>
        <end position="245"/>
    </location>
</feature>
<dbReference type="STRING" id="663278.Ethha_1409"/>
<dbReference type="AlphaFoldDB" id="E6U6X9"/>
<comment type="function">
    <text evidence="12">DNA-dependent ATPase involved in processing of recombination intermediates, plays a role in repairing DNA breaks. Stimulates the branch migration of RecA-mediated strand transfer reactions, allowing the 3' invading strand to extend heteroduplex DNA faster. Binds ssDNA in the presence of ADP but not other nucleotides, has ATPase activity that is stimulated by ssDNA and various branched DNA structures, but inhibited by SSB. Does not have RecA's homology-searching function.</text>
</comment>
<feature type="region of interest" description="Lon-protease-like" evidence="10">
    <location>
        <begin position="357"/>
        <end position="461"/>
    </location>
</feature>
<keyword evidence="6 10" id="KW-0067">ATP-binding</keyword>
<dbReference type="SMART" id="SM00382">
    <property type="entry name" value="AAA"/>
    <property type="match status" value="1"/>
</dbReference>
<evidence type="ECO:0000256" key="4">
    <source>
        <dbReference type="ARBA" id="ARBA00022771"/>
    </source>
</evidence>
<keyword evidence="2 10" id="KW-0547">Nucleotide-binding</keyword>
<dbReference type="HOGENOM" id="CLU_018264_0_0_9"/>
<evidence type="ECO:0000256" key="2">
    <source>
        <dbReference type="ARBA" id="ARBA00022741"/>
    </source>
</evidence>
<dbReference type="KEGG" id="eha:Ethha_1409"/>
<accession>E6U6X9</accession>
<protein>
    <recommendedName>
        <fullName evidence="10 11">DNA repair protein RadA</fullName>
    </recommendedName>
</protein>
<evidence type="ECO:0000256" key="3">
    <source>
        <dbReference type="ARBA" id="ARBA00022763"/>
    </source>
</evidence>
<feature type="binding site" evidence="10">
    <location>
        <begin position="96"/>
        <end position="103"/>
    </location>
    <ligand>
        <name>ATP</name>
        <dbReference type="ChEBI" id="CHEBI:30616"/>
    </ligand>
</feature>
<keyword evidence="8 10" id="KW-0238">DNA-binding</keyword>
<dbReference type="InterPro" id="IPR041166">
    <property type="entry name" value="Rubredoxin_2"/>
</dbReference>
<dbReference type="HAMAP" id="MF_01498">
    <property type="entry name" value="RadA_bact"/>
    <property type="match status" value="1"/>
</dbReference>
<sequence length="461" mass="49961">MAKVRTQYVCSSCGHVESKWVGRCPACGEWNTLEEAAPAPTSASRTAASLSRPGVSAARLSEVETGNSDRLVTRIQEFNRVMGGGLIRDSLTILSSPPGCGKSSLALMIAEDLAEQGCKALYASGEESASQIKRRADRILNGVNDNLWILSDTSMNNVLRHIDAIDADFVVTDSIQTFVMDGVDSRPGSPTQTMQCAGELLHTAKDPARPRAIIMIGQMTKENELAGLRALEHMVDTVLLMDSSAGEEIRSLYCSKNRFGSTGEMGFFSMTESGLVSIDNPSAYFMTKRETGETVSGSALTVVREGSRPIIVEIESLVSRSFTPYPTRIGESLKRDQLNTLVSILEQRADITLFDKNVILKTTGGLRLSENAVSLCVIMSIVSSVFHKGIAGDTLFIADVGLTGELKKVPSLESRVKEADRMGFQRVFVAKDAVLRTHESLHIQVIRCKTVKQVIAVAFSS</sequence>
<proteinExistence type="inferred from homology"/>
<evidence type="ECO:0000256" key="6">
    <source>
        <dbReference type="ARBA" id="ARBA00022840"/>
    </source>
</evidence>
<dbReference type="Gene3D" id="3.40.50.300">
    <property type="entry name" value="P-loop containing nucleotide triphosphate hydrolases"/>
    <property type="match status" value="1"/>
</dbReference>
<evidence type="ECO:0000259" key="13">
    <source>
        <dbReference type="SMART" id="SM00382"/>
    </source>
</evidence>
<evidence type="ECO:0000256" key="7">
    <source>
        <dbReference type="ARBA" id="ARBA00023016"/>
    </source>
</evidence>
<evidence type="ECO:0000313" key="15">
    <source>
        <dbReference type="Proteomes" id="UP000001551"/>
    </source>
</evidence>
<dbReference type="PRINTS" id="PR01874">
    <property type="entry name" value="DNAREPAIRADA"/>
</dbReference>
<dbReference type="GO" id="GO:0008270">
    <property type="term" value="F:zinc ion binding"/>
    <property type="evidence" value="ECO:0007669"/>
    <property type="project" value="UniProtKB-KW"/>
</dbReference>
<evidence type="ECO:0000256" key="8">
    <source>
        <dbReference type="ARBA" id="ARBA00023125"/>
    </source>
</evidence>
<dbReference type="EMBL" id="CP002400">
    <property type="protein sequence ID" value="ADU26946.1"/>
    <property type="molecule type" value="Genomic_DNA"/>
</dbReference>
<comment type="similarity">
    <text evidence="10 12">Belongs to the RecA family. RadA subfamily.</text>
</comment>
<dbReference type="Proteomes" id="UP000001551">
    <property type="component" value="Chromosome"/>
</dbReference>
<dbReference type="InterPro" id="IPR020568">
    <property type="entry name" value="Ribosomal_Su5_D2-typ_SF"/>
</dbReference>
<keyword evidence="7 10" id="KW-0346">Stress response</keyword>
<evidence type="ECO:0000256" key="1">
    <source>
        <dbReference type="ARBA" id="ARBA00022723"/>
    </source>
</evidence>
<dbReference type="SUPFAM" id="SSF54211">
    <property type="entry name" value="Ribosomal protein S5 domain 2-like"/>
    <property type="match status" value="1"/>
</dbReference>
<dbReference type="GO" id="GO:0000725">
    <property type="term" value="P:recombinational repair"/>
    <property type="evidence" value="ECO:0007669"/>
    <property type="project" value="UniProtKB-UniRule"/>
</dbReference>
<dbReference type="Pfam" id="PF13481">
    <property type="entry name" value="AAA_25"/>
    <property type="match status" value="1"/>
</dbReference>
<dbReference type="Gene3D" id="3.30.230.10">
    <property type="match status" value="1"/>
</dbReference>
<evidence type="ECO:0000256" key="10">
    <source>
        <dbReference type="HAMAP-Rule" id="MF_01498"/>
    </source>
</evidence>
<evidence type="ECO:0000256" key="11">
    <source>
        <dbReference type="NCBIfam" id="TIGR00416"/>
    </source>
</evidence>
<gene>
    <name evidence="10" type="primary">radA</name>
    <name evidence="14" type="ordered locus">Ethha_1409</name>
</gene>
<evidence type="ECO:0000313" key="14">
    <source>
        <dbReference type="EMBL" id="ADU26946.1"/>
    </source>
</evidence>
<feature type="short sequence motif" description="RadA KNRFG motif" evidence="10">
    <location>
        <begin position="256"/>
        <end position="260"/>
    </location>
</feature>
<comment type="domain">
    <text evidence="10">The middle region has homology to RecA with ATPase motifs including the RadA KNRFG motif, while the C-terminus is homologous to Lon protease.</text>
</comment>
<dbReference type="eggNOG" id="COG1066">
    <property type="taxonomic scope" value="Bacteria"/>
</dbReference>
<dbReference type="GO" id="GO:0003684">
    <property type="term" value="F:damaged DNA binding"/>
    <property type="evidence" value="ECO:0007669"/>
    <property type="project" value="InterPro"/>
</dbReference>
<dbReference type="InterPro" id="IPR014721">
    <property type="entry name" value="Ribsml_uS5_D2-typ_fold_subgr"/>
</dbReference>
<dbReference type="PANTHER" id="PTHR32472:SF10">
    <property type="entry name" value="DNA REPAIR PROTEIN RADA-LIKE PROTEIN"/>
    <property type="match status" value="1"/>
</dbReference>
<evidence type="ECO:0000256" key="12">
    <source>
        <dbReference type="RuleBase" id="RU003555"/>
    </source>
</evidence>
<keyword evidence="9 10" id="KW-0234">DNA repair</keyword>
<dbReference type="InterPro" id="IPR003593">
    <property type="entry name" value="AAA+_ATPase"/>
</dbReference>
<keyword evidence="5 12" id="KW-0862">Zinc</keyword>
<reference evidence="14 15" key="1">
    <citation type="submission" date="2010-12" db="EMBL/GenBank/DDBJ databases">
        <title>Complete sequence of Ethanoligenens harbinense YUAN-3.</title>
        <authorList>
            <person name="Lucas S."/>
            <person name="Copeland A."/>
            <person name="Lapidus A."/>
            <person name="Cheng J.-F."/>
            <person name="Bruce D."/>
            <person name="Goodwin L."/>
            <person name="Pitluck S."/>
            <person name="Chertkov O."/>
            <person name="Misra M."/>
            <person name="Detter J.C."/>
            <person name="Han C."/>
            <person name="Tapia R."/>
            <person name="Land M."/>
            <person name="Hauser L."/>
            <person name="Jeffries C."/>
            <person name="Kyrpides N."/>
            <person name="Ivanova N."/>
            <person name="Mikhailova N."/>
            <person name="Wang A."/>
            <person name="Mouttaki H."/>
            <person name="He Z."/>
            <person name="Zhou J."/>
            <person name="Hemme C.L."/>
            <person name="Woyke T."/>
        </authorList>
    </citation>
    <scope>NUCLEOTIDE SEQUENCE [LARGE SCALE GENOMIC DNA]</scope>
    <source>
        <strain evidence="15">DSM 18485 / JCM 12961 / CGMCC 1.5033 / YUAN-3</strain>
    </source>
</reference>
<organism evidence="14 15">
    <name type="scientific">Ethanoligenens harbinense (strain DSM 18485 / JCM 12961 / CGMCC 1.5033 / YUAN-3)</name>
    <dbReference type="NCBI Taxonomy" id="663278"/>
    <lineage>
        <taxon>Bacteria</taxon>
        <taxon>Bacillati</taxon>
        <taxon>Bacillota</taxon>
        <taxon>Clostridia</taxon>
        <taxon>Eubacteriales</taxon>
        <taxon>Oscillospiraceae</taxon>
        <taxon>Ethanoligenens</taxon>
    </lineage>
</organism>
<keyword evidence="3 10" id="KW-0227">DNA damage</keyword>
<dbReference type="GO" id="GO:0005524">
    <property type="term" value="F:ATP binding"/>
    <property type="evidence" value="ECO:0007669"/>
    <property type="project" value="UniProtKB-UniRule"/>
</dbReference>
<keyword evidence="15" id="KW-1185">Reference proteome</keyword>
<evidence type="ECO:0000256" key="5">
    <source>
        <dbReference type="ARBA" id="ARBA00022833"/>
    </source>
</evidence>
<dbReference type="InterPro" id="IPR004504">
    <property type="entry name" value="DNA_repair_RadA"/>
</dbReference>
<dbReference type="SUPFAM" id="SSF52540">
    <property type="entry name" value="P-loop containing nucleoside triphosphate hydrolases"/>
    <property type="match status" value="1"/>
</dbReference>
<comment type="function">
    <text evidence="10">Plays a role in repairing double-strand DNA breaks, probably involving stabilizing or processing branched DNA or blocked replication forks.</text>
</comment>
<keyword evidence="1 10" id="KW-0479">Metal-binding</keyword>
<dbReference type="PANTHER" id="PTHR32472">
    <property type="entry name" value="DNA REPAIR PROTEIN RADA"/>
    <property type="match status" value="1"/>
</dbReference>
<dbReference type="NCBIfam" id="TIGR00416">
    <property type="entry name" value="sms"/>
    <property type="match status" value="1"/>
</dbReference>
<keyword evidence="4 12" id="KW-0863">Zinc-finger</keyword>
<dbReference type="RefSeq" id="WP_013485301.1">
    <property type="nucleotide sequence ID" value="NC_014828.1"/>
</dbReference>
<dbReference type="Pfam" id="PF18073">
    <property type="entry name" value="Zn_ribbon_LapB"/>
    <property type="match status" value="1"/>
</dbReference>
<dbReference type="InterPro" id="IPR027417">
    <property type="entry name" value="P-loop_NTPase"/>
</dbReference>